<organism evidence="4 5">
    <name type="scientific">Lasiosphaeris hirsuta</name>
    <dbReference type="NCBI Taxonomy" id="260670"/>
    <lineage>
        <taxon>Eukaryota</taxon>
        <taxon>Fungi</taxon>
        <taxon>Dikarya</taxon>
        <taxon>Ascomycota</taxon>
        <taxon>Pezizomycotina</taxon>
        <taxon>Sordariomycetes</taxon>
        <taxon>Sordariomycetidae</taxon>
        <taxon>Sordariales</taxon>
        <taxon>Lasiosphaeriaceae</taxon>
        <taxon>Lasiosphaeris</taxon>
    </lineage>
</organism>
<dbReference type="InterPro" id="IPR002347">
    <property type="entry name" value="SDR_fam"/>
</dbReference>
<dbReference type="Proteomes" id="UP001172102">
    <property type="component" value="Unassembled WGS sequence"/>
</dbReference>
<dbReference type="PANTHER" id="PTHR43963:SF6">
    <property type="entry name" value="CHAIN DEHYDROGENASE FAMILY PROTEIN, PUTATIVE (AFU_ORTHOLOGUE AFUA_3G15350)-RELATED"/>
    <property type="match status" value="1"/>
</dbReference>
<dbReference type="SUPFAM" id="SSF51735">
    <property type="entry name" value="NAD(P)-binding Rossmann-fold domains"/>
    <property type="match status" value="1"/>
</dbReference>
<comment type="caution">
    <text evidence="4">The sequence shown here is derived from an EMBL/GenBank/DDBJ whole genome shotgun (WGS) entry which is preliminary data.</text>
</comment>
<comment type="similarity">
    <text evidence="1">Belongs to the short-chain dehydrogenases/reductases (SDR) family.</text>
</comment>
<dbReference type="PANTHER" id="PTHR43963">
    <property type="entry name" value="CARBONYL REDUCTASE 1-RELATED"/>
    <property type="match status" value="1"/>
</dbReference>
<evidence type="ECO:0000313" key="4">
    <source>
        <dbReference type="EMBL" id="KAK0711847.1"/>
    </source>
</evidence>
<dbReference type="PRINTS" id="PR00081">
    <property type="entry name" value="GDHRDH"/>
</dbReference>
<gene>
    <name evidence="4" type="ORF">B0H67DRAFT_647190</name>
</gene>
<keyword evidence="3" id="KW-0560">Oxidoreductase</keyword>
<dbReference type="InterPro" id="IPR036291">
    <property type="entry name" value="NAD(P)-bd_dom_sf"/>
</dbReference>
<evidence type="ECO:0000256" key="1">
    <source>
        <dbReference type="ARBA" id="ARBA00006484"/>
    </source>
</evidence>
<evidence type="ECO:0000256" key="2">
    <source>
        <dbReference type="ARBA" id="ARBA00022857"/>
    </source>
</evidence>
<reference evidence="4" key="1">
    <citation type="submission" date="2023-06" db="EMBL/GenBank/DDBJ databases">
        <title>Genome-scale phylogeny and comparative genomics of the fungal order Sordariales.</title>
        <authorList>
            <consortium name="Lawrence Berkeley National Laboratory"/>
            <person name="Hensen N."/>
            <person name="Bonometti L."/>
            <person name="Westerberg I."/>
            <person name="Brannstrom I.O."/>
            <person name="Guillou S."/>
            <person name="Cros-Aarteil S."/>
            <person name="Calhoun S."/>
            <person name="Haridas S."/>
            <person name="Kuo A."/>
            <person name="Mondo S."/>
            <person name="Pangilinan J."/>
            <person name="Riley R."/>
            <person name="Labutti K."/>
            <person name="Andreopoulos B."/>
            <person name="Lipzen A."/>
            <person name="Chen C."/>
            <person name="Yanf M."/>
            <person name="Daum C."/>
            <person name="Ng V."/>
            <person name="Clum A."/>
            <person name="Steindorff A."/>
            <person name="Ohm R."/>
            <person name="Martin F."/>
            <person name="Silar P."/>
            <person name="Natvig D."/>
            <person name="Lalanne C."/>
            <person name="Gautier V."/>
            <person name="Ament-Velasquez S.L."/>
            <person name="Kruys A."/>
            <person name="Hutchinson M.I."/>
            <person name="Powell A.J."/>
            <person name="Barry K."/>
            <person name="Miller A.N."/>
            <person name="Grigoriev I.V."/>
            <person name="Debuchy R."/>
            <person name="Gladieux P."/>
            <person name="Thoren M.H."/>
            <person name="Johannesson H."/>
        </authorList>
    </citation>
    <scope>NUCLEOTIDE SEQUENCE</scope>
    <source>
        <strain evidence="4">SMH4607-1</strain>
    </source>
</reference>
<name>A0AA40DSM3_9PEZI</name>
<dbReference type="GO" id="GO:0016491">
    <property type="term" value="F:oxidoreductase activity"/>
    <property type="evidence" value="ECO:0007669"/>
    <property type="project" value="UniProtKB-KW"/>
</dbReference>
<proteinExistence type="inferred from homology"/>
<dbReference type="Gene3D" id="3.40.50.720">
    <property type="entry name" value="NAD(P)-binding Rossmann-like Domain"/>
    <property type="match status" value="1"/>
</dbReference>
<evidence type="ECO:0008006" key="6">
    <source>
        <dbReference type="Google" id="ProtNLM"/>
    </source>
</evidence>
<keyword evidence="5" id="KW-1185">Reference proteome</keyword>
<accession>A0AA40DSM3</accession>
<keyword evidence="2" id="KW-0521">NADP</keyword>
<dbReference type="EMBL" id="JAUKUA010000005">
    <property type="protein sequence ID" value="KAK0711847.1"/>
    <property type="molecule type" value="Genomic_DNA"/>
</dbReference>
<protein>
    <recommendedName>
        <fullName evidence="6">NAD(P)-binding protein</fullName>
    </recommendedName>
</protein>
<dbReference type="AlphaFoldDB" id="A0AA40DSM3"/>
<dbReference type="Pfam" id="PF00106">
    <property type="entry name" value="adh_short"/>
    <property type="match status" value="1"/>
</dbReference>
<sequence>MASKIALVTGANKGIGYDIVKALLESSKPFHVLLGSRSLVRGEEAADKLRGERAGSSNTVEALHQNKSGRIEALINNAGLTKDIEFVNNRTSLRDSFTGAYDINVAGTHVLTYTFLPLLLKSADPRLVFVSGLDMFVNCATGDFPLPPDPERGWSEKMAFETVGYRCTKAAFNILMLDYHWKLQKDGVKVWTVLPGFLETDLGGGRELVKEMGAGHPSLGGQLMKRIVDGERD</sequence>
<evidence type="ECO:0000256" key="3">
    <source>
        <dbReference type="ARBA" id="ARBA00023002"/>
    </source>
</evidence>
<evidence type="ECO:0000313" key="5">
    <source>
        <dbReference type="Proteomes" id="UP001172102"/>
    </source>
</evidence>